<reference evidence="1" key="1">
    <citation type="journal article" date="2020" name="mSystems">
        <title>Genome- and Community-Level Interaction Insights into Carbon Utilization and Element Cycling Functions of Hydrothermarchaeota in Hydrothermal Sediment.</title>
        <authorList>
            <person name="Zhou Z."/>
            <person name="Liu Y."/>
            <person name="Xu W."/>
            <person name="Pan J."/>
            <person name="Luo Z.H."/>
            <person name="Li M."/>
        </authorList>
    </citation>
    <scope>NUCLEOTIDE SEQUENCE [LARGE SCALE GENOMIC DNA]</scope>
    <source>
        <strain evidence="1">HyVt-93</strain>
    </source>
</reference>
<dbReference type="Proteomes" id="UP000886217">
    <property type="component" value="Unassembled WGS sequence"/>
</dbReference>
<protein>
    <submittedName>
        <fullName evidence="1">Uncharacterized protein</fullName>
    </submittedName>
</protein>
<sequence>MVVKGRMAVPILFLILALAFLGYWHHSLLNEPNGSPSNAKCPFWVPVKEADGSVFAKFNDTIIMRSADGNFFIKTNRTAYRITSSEAYFFPWGFVGLYERNETVELPLILVDVTYYPVVALELKNKTATLQVKHFVACDYRGNLLWDHAQMLPYIWEVRKVARSEEGISWPQIFVSSTRGHFFIAEFHGGLPADKMPDARYKLGNDWLYVYGKEGLVKKIDLGRGYWATRNIFLASNGSYTILGFECPQSDGSPMFGRVIIFENTKPIFDKKFDYDPNCLCHVIAGWGKIREDGCATFGLYTGIGTYCNGTFHYESTKGTSQSG</sequence>
<gene>
    <name evidence="1" type="ORF">ENL40_01650</name>
</gene>
<proteinExistence type="predicted"/>
<dbReference type="EMBL" id="DRTU01000073">
    <property type="protein sequence ID" value="HHI00176.1"/>
    <property type="molecule type" value="Genomic_DNA"/>
</dbReference>
<organism evidence="1">
    <name type="scientific">Thermococcus litoralis</name>
    <dbReference type="NCBI Taxonomy" id="2265"/>
    <lineage>
        <taxon>Archaea</taxon>
        <taxon>Methanobacteriati</taxon>
        <taxon>Methanobacteriota</taxon>
        <taxon>Thermococci</taxon>
        <taxon>Thermococcales</taxon>
        <taxon>Thermococcaceae</taxon>
        <taxon>Thermococcus</taxon>
    </lineage>
</organism>
<comment type="caution">
    <text evidence="1">The sequence shown here is derived from an EMBL/GenBank/DDBJ whole genome shotgun (WGS) entry which is preliminary data.</text>
</comment>
<name>A0A7C5JWV2_THELI</name>
<accession>A0A7C5JWV2</accession>
<evidence type="ECO:0000313" key="1">
    <source>
        <dbReference type="EMBL" id="HHI00176.1"/>
    </source>
</evidence>
<dbReference type="AlphaFoldDB" id="A0A7C5JWV2"/>